<evidence type="ECO:0000256" key="4">
    <source>
        <dbReference type="ARBA" id="ARBA00022741"/>
    </source>
</evidence>
<proteinExistence type="predicted"/>
<evidence type="ECO:0000313" key="11">
    <source>
        <dbReference type="EMBL" id="HJG92319.1"/>
    </source>
</evidence>
<evidence type="ECO:0000256" key="3">
    <source>
        <dbReference type="ARBA" id="ARBA00022679"/>
    </source>
</evidence>
<name>A0A921SY28_9MICO</name>
<keyword evidence="4 7" id="KW-0547">Nucleotide-binding</keyword>
<dbReference type="PROSITE" id="PS00107">
    <property type="entry name" value="PROTEIN_KINASE_ATP"/>
    <property type="match status" value="1"/>
</dbReference>
<keyword evidence="9" id="KW-1133">Transmembrane helix</keyword>
<evidence type="ECO:0000256" key="9">
    <source>
        <dbReference type="SAM" id="Phobius"/>
    </source>
</evidence>
<evidence type="ECO:0000256" key="7">
    <source>
        <dbReference type="PROSITE-ProRule" id="PRU10141"/>
    </source>
</evidence>
<dbReference type="PANTHER" id="PTHR43289:SF6">
    <property type="entry name" value="SERINE_THREONINE-PROTEIN KINASE NEKL-3"/>
    <property type="match status" value="1"/>
</dbReference>
<dbReference type="PANTHER" id="PTHR43289">
    <property type="entry name" value="MITOGEN-ACTIVATED PROTEIN KINASE KINASE KINASE 20-RELATED"/>
    <property type="match status" value="1"/>
</dbReference>
<comment type="caution">
    <text evidence="11">The sequence shown here is derived from an EMBL/GenBank/DDBJ whole genome shotgun (WGS) entry which is preliminary data.</text>
</comment>
<dbReference type="PROSITE" id="PS50011">
    <property type="entry name" value="PROTEIN_KINASE_DOM"/>
    <property type="match status" value="1"/>
</dbReference>
<keyword evidence="2 11" id="KW-0723">Serine/threonine-protein kinase</keyword>
<keyword evidence="3" id="KW-0808">Transferase</keyword>
<dbReference type="Proteomes" id="UP000742460">
    <property type="component" value="Unassembled WGS sequence"/>
</dbReference>
<evidence type="ECO:0000259" key="10">
    <source>
        <dbReference type="PROSITE" id="PS50011"/>
    </source>
</evidence>
<keyword evidence="5 11" id="KW-0418">Kinase</keyword>
<reference evidence="11" key="1">
    <citation type="journal article" date="2021" name="PeerJ">
        <title>Extensive microbial diversity within the chicken gut microbiome revealed by metagenomics and culture.</title>
        <authorList>
            <person name="Gilroy R."/>
            <person name="Ravi A."/>
            <person name="Getino M."/>
            <person name="Pursley I."/>
            <person name="Horton D.L."/>
            <person name="Alikhan N.F."/>
            <person name="Baker D."/>
            <person name="Gharbi K."/>
            <person name="Hall N."/>
            <person name="Watson M."/>
            <person name="Adriaenssens E.M."/>
            <person name="Foster-Nyarko E."/>
            <person name="Jarju S."/>
            <person name="Secka A."/>
            <person name="Antonio M."/>
            <person name="Oren A."/>
            <person name="Chaudhuri R.R."/>
            <person name="La Ragione R."/>
            <person name="Hildebrand F."/>
            <person name="Pallen M.J."/>
        </authorList>
    </citation>
    <scope>NUCLEOTIDE SEQUENCE</scope>
    <source>
        <strain evidence="11">ChiGjej5B5-22894</strain>
    </source>
</reference>
<dbReference type="CDD" id="cd14014">
    <property type="entry name" value="STKc_PknB_like"/>
    <property type="match status" value="1"/>
</dbReference>
<gene>
    <name evidence="11" type="ORF">K8V81_11430</name>
</gene>
<evidence type="ECO:0000256" key="8">
    <source>
        <dbReference type="SAM" id="MobiDB-lite"/>
    </source>
</evidence>
<dbReference type="InterPro" id="IPR017441">
    <property type="entry name" value="Protein_kinase_ATP_BS"/>
</dbReference>
<dbReference type="PROSITE" id="PS00109">
    <property type="entry name" value="PROTEIN_KINASE_TYR"/>
    <property type="match status" value="1"/>
</dbReference>
<keyword evidence="9" id="KW-0472">Membrane</keyword>
<dbReference type="Gene3D" id="1.10.510.10">
    <property type="entry name" value="Transferase(Phosphotransferase) domain 1"/>
    <property type="match status" value="2"/>
</dbReference>
<organism evidence="11 12">
    <name type="scientific">Brachybacterium massiliense</name>
    <dbReference type="NCBI Taxonomy" id="1755098"/>
    <lineage>
        <taxon>Bacteria</taxon>
        <taxon>Bacillati</taxon>
        <taxon>Actinomycetota</taxon>
        <taxon>Actinomycetes</taxon>
        <taxon>Micrococcales</taxon>
        <taxon>Dermabacteraceae</taxon>
        <taxon>Brachybacterium</taxon>
    </lineage>
</organism>
<sequence length="441" mass="45250">MDELLGHYRLLEVVGVGSFATAYLAHDQRLDATVVVKVLAENHSLNPEIRERFIAEGRSLRRVGGPHVVTVHDIDQTPRQQPYLVLEHADRGTLRDRVAMLRSGGWRASAEEVLALARPLTAAVDAVHRARLVHRDLSPGNLLLTSAGGTVSEVEAGTPAGTGAGTGAGVGAGVGADSDAGTRAARSGAVLLGADERLLVADLGMCKDLAVSSGLTVAAGTEGFRPPEQSRPSVVDIRADIWAMSALLRWLIQGASLPAALDAVIERGLAEDPGARQSDAREWLAEVEQALTPLAPASAAPPSAPASTTPPSALAADAPSAPPALRRRTALTALVVVAALLLGLGAGMLLGRGDTVPSAVEGASLTITGPEEVAVGEEAVFTAEVEGVDSWVWSLPSGSHVADAEQVTIVASSPGTAEVVLRGSSADGRQLEARATVNVSG</sequence>
<evidence type="ECO:0000256" key="1">
    <source>
        <dbReference type="ARBA" id="ARBA00012513"/>
    </source>
</evidence>
<evidence type="ECO:0000256" key="6">
    <source>
        <dbReference type="ARBA" id="ARBA00022840"/>
    </source>
</evidence>
<evidence type="ECO:0000256" key="5">
    <source>
        <dbReference type="ARBA" id="ARBA00022777"/>
    </source>
</evidence>
<feature type="compositionally biased region" description="Low complexity" evidence="8">
    <location>
        <begin position="296"/>
        <end position="319"/>
    </location>
</feature>
<dbReference type="GO" id="GO:0005975">
    <property type="term" value="P:carbohydrate metabolic process"/>
    <property type="evidence" value="ECO:0007669"/>
    <property type="project" value="UniProtKB-ARBA"/>
</dbReference>
<feature type="transmembrane region" description="Helical" evidence="9">
    <location>
        <begin position="330"/>
        <end position="350"/>
    </location>
</feature>
<dbReference type="InterPro" id="IPR011009">
    <property type="entry name" value="Kinase-like_dom_sf"/>
</dbReference>
<feature type="region of interest" description="Disordered" evidence="8">
    <location>
        <begin position="296"/>
        <end position="321"/>
    </location>
</feature>
<feature type="binding site" evidence="7">
    <location>
        <position position="37"/>
    </location>
    <ligand>
        <name>ATP</name>
        <dbReference type="ChEBI" id="CHEBI:30616"/>
    </ligand>
</feature>
<feature type="domain" description="Protein kinase" evidence="10">
    <location>
        <begin position="8"/>
        <end position="341"/>
    </location>
</feature>
<dbReference type="InterPro" id="IPR000719">
    <property type="entry name" value="Prot_kinase_dom"/>
</dbReference>
<dbReference type="SUPFAM" id="SSF56112">
    <property type="entry name" value="Protein kinase-like (PK-like)"/>
    <property type="match status" value="1"/>
</dbReference>
<dbReference type="AlphaFoldDB" id="A0A921SY28"/>
<dbReference type="EC" id="2.7.11.1" evidence="1"/>
<dbReference type="InterPro" id="IPR008266">
    <property type="entry name" value="Tyr_kinase_AS"/>
</dbReference>
<dbReference type="Pfam" id="PF00069">
    <property type="entry name" value="Pkinase"/>
    <property type="match status" value="1"/>
</dbReference>
<evidence type="ECO:0000256" key="2">
    <source>
        <dbReference type="ARBA" id="ARBA00022527"/>
    </source>
</evidence>
<dbReference type="GO" id="GO:0005524">
    <property type="term" value="F:ATP binding"/>
    <property type="evidence" value="ECO:0007669"/>
    <property type="project" value="UniProtKB-UniRule"/>
</dbReference>
<dbReference type="EMBL" id="DYUE01000265">
    <property type="protein sequence ID" value="HJG92319.1"/>
    <property type="molecule type" value="Genomic_DNA"/>
</dbReference>
<keyword evidence="9" id="KW-0812">Transmembrane</keyword>
<keyword evidence="6 7" id="KW-0067">ATP-binding</keyword>
<protein>
    <recommendedName>
        <fullName evidence="1">non-specific serine/threonine protein kinase</fullName>
        <ecNumber evidence="1">2.7.11.1</ecNumber>
    </recommendedName>
</protein>
<accession>A0A921SY28</accession>
<dbReference type="GO" id="GO:0004674">
    <property type="term" value="F:protein serine/threonine kinase activity"/>
    <property type="evidence" value="ECO:0007669"/>
    <property type="project" value="UniProtKB-KW"/>
</dbReference>
<dbReference type="InterPro" id="IPR013783">
    <property type="entry name" value="Ig-like_fold"/>
</dbReference>
<evidence type="ECO:0000313" key="12">
    <source>
        <dbReference type="Proteomes" id="UP000742460"/>
    </source>
</evidence>
<reference evidence="11" key="2">
    <citation type="submission" date="2021-09" db="EMBL/GenBank/DDBJ databases">
        <authorList>
            <person name="Gilroy R."/>
        </authorList>
    </citation>
    <scope>NUCLEOTIDE SEQUENCE</scope>
    <source>
        <strain evidence="11">ChiGjej5B5-22894</strain>
    </source>
</reference>
<dbReference type="Gene3D" id="2.60.40.10">
    <property type="entry name" value="Immunoglobulins"/>
    <property type="match status" value="1"/>
</dbReference>